<keyword evidence="3" id="KW-1185">Reference proteome</keyword>
<keyword evidence="1" id="KW-1133">Transmembrane helix</keyword>
<accession>A0AAV0FD34</accession>
<feature type="transmembrane region" description="Helical" evidence="1">
    <location>
        <begin position="125"/>
        <end position="147"/>
    </location>
</feature>
<proteinExistence type="predicted"/>
<sequence>MGEPNRGARYDGTEGPIALHKTFVAILEGMGEPNRESGHDGAEGPIALHKTFVATLEGMDELNVNLGDVPPSDLGSWYSSSKAKESMMLADRRRPLHSSYLNFVIILYVCFSVCTSRPIAPRDKIILCSVLFWHLFFFFFWSLLVFVRPWSLVLPASLLRGDVRYPQTSQGGTCLSTSRFPLFSFVRGPFSLTGVSCFEEDVRYPRNSQGRTGLPSRVPDFVIPRPSIHGHLWDKQVYLGRLPWFV</sequence>
<keyword evidence="1" id="KW-0812">Transmembrane</keyword>
<reference evidence="2" key="1">
    <citation type="submission" date="2022-07" db="EMBL/GenBank/DDBJ databases">
        <authorList>
            <person name="Macas J."/>
            <person name="Novak P."/>
            <person name="Neumann P."/>
        </authorList>
    </citation>
    <scope>NUCLEOTIDE SEQUENCE</scope>
</reference>
<name>A0AAV0FD34_9ASTE</name>
<evidence type="ECO:0000256" key="1">
    <source>
        <dbReference type="SAM" id="Phobius"/>
    </source>
</evidence>
<protein>
    <submittedName>
        <fullName evidence="2">Uncharacterized protein</fullName>
    </submittedName>
</protein>
<dbReference type="AlphaFoldDB" id="A0AAV0FD34"/>
<gene>
    <name evidence="2" type="ORF">CEPIT_LOCUS33003</name>
</gene>
<feature type="transmembrane region" description="Helical" evidence="1">
    <location>
        <begin position="100"/>
        <end position="119"/>
    </location>
</feature>
<dbReference type="Proteomes" id="UP001152523">
    <property type="component" value="Unassembled WGS sequence"/>
</dbReference>
<dbReference type="EMBL" id="CAMAPF010000976">
    <property type="protein sequence ID" value="CAH9133515.1"/>
    <property type="molecule type" value="Genomic_DNA"/>
</dbReference>
<keyword evidence="1" id="KW-0472">Membrane</keyword>
<evidence type="ECO:0000313" key="3">
    <source>
        <dbReference type="Proteomes" id="UP001152523"/>
    </source>
</evidence>
<evidence type="ECO:0000313" key="2">
    <source>
        <dbReference type="EMBL" id="CAH9133515.1"/>
    </source>
</evidence>
<comment type="caution">
    <text evidence="2">The sequence shown here is derived from an EMBL/GenBank/DDBJ whole genome shotgun (WGS) entry which is preliminary data.</text>
</comment>
<organism evidence="2 3">
    <name type="scientific">Cuscuta epithymum</name>
    <dbReference type="NCBI Taxonomy" id="186058"/>
    <lineage>
        <taxon>Eukaryota</taxon>
        <taxon>Viridiplantae</taxon>
        <taxon>Streptophyta</taxon>
        <taxon>Embryophyta</taxon>
        <taxon>Tracheophyta</taxon>
        <taxon>Spermatophyta</taxon>
        <taxon>Magnoliopsida</taxon>
        <taxon>eudicotyledons</taxon>
        <taxon>Gunneridae</taxon>
        <taxon>Pentapetalae</taxon>
        <taxon>asterids</taxon>
        <taxon>lamiids</taxon>
        <taxon>Solanales</taxon>
        <taxon>Convolvulaceae</taxon>
        <taxon>Cuscuteae</taxon>
        <taxon>Cuscuta</taxon>
        <taxon>Cuscuta subgen. Cuscuta</taxon>
    </lineage>
</organism>